<gene>
    <name evidence="1" type="ORF">HCN51_37590</name>
</gene>
<name>A0ABX1BEW1_9ACTN</name>
<comment type="caution">
    <text evidence="1">The sequence shown here is derived from an EMBL/GenBank/DDBJ whole genome shotgun (WGS) entry which is preliminary data.</text>
</comment>
<protein>
    <submittedName>
        <fullName evidence="1">Glycosyltransferase family 1 protein</fullName>
    </submittedName>
</protein>
<keyword evidence="2" id="KW-1185">Reference proteome</keyword>
<accession>A0ABX1BEW1</accession>
<proteinExistence type="predicted"/>
<feature type="non-terminal residue" evidence="1">
    <location>
        <position position="1"/>
    </location>
</feature>
<dbReference type="Gene3D" id="3.40.50.2000">
    <property type="entry name" value="Glycogen Phosphorylase B"/>
    <property type="match status" value="1"/>
</dbReference>
<sequence length="72" mass="6995">PQMVDQPYYAGRVAALGIGVAHDGPVPTVASLSAALGTALAAGTRARAAAVAGEVRSDGAMVAAKLLHEGVA</sequence>
<dbReference type="SUPFAM" id="SSF53756">
    <property type="entry name" value="UDP-Glycosyltransferase/glycogen phosphorylase"/>
    <property type="match status" value="1"/>
</dbReference>
<evidence type="ECO:0000313" key="1">
    <source>
        <dbReference type="EMBL" id="NJP95090.1"/>
    </source>
</evidence>
<dbReference type="EMBL" id="JAATEP010000035">
    <property type="protein sequence ID" value="NJP95090.1"/>
    <property type="molecule type" value="Genomic_DNA"/>
</dbReference>
<organism evidence="1 2">
    <name type="scientific">Nonomuraea composti</name>
    <dbReference type="NCBI Taxonomy" id="2720023"/>
    <lineage>
        <taxon>Bacteria</taxon>
        <taxon>Bacillati</taxon>
        <taxon>Actinomycetota</taxon>
        <taxon>Actinomycetes</taxon>
        <taxon>Streptosporangiales</taxon>
        <taxon>Streptosporangiaceae</taxon>
        <taxon>Nonomuraea</taxon>
    </lineage>
</organism>
<evidence type="ECO:0000313" key="2">
    <source>
        <dbReference type="Proteomes" id="UP000696294"/>
    </source>
</evidence>
<dbReference type="Proteomes" id="UP000696294">
    <property type="component" value="Unassembled WGS sequence"/>
</dbReference>
<reference evidence="1 2" key="1">
    <citation type="submission" date="2020-03" db="EMBL/GenBank/DDBJ databases">
        <title>WGS of actinomycetes isolated from Thailand.</title>
        <authorList>
            <person name="Thawai C."/>
        </authorList>
    </citation>
    <scope>NUCLEOTIDE SEQUENCE [LARGE SCALE GENOMIC DNA]</scope>
    <source>
        <strain evidence="1 2">FMUSA5-5</strain>
    </source>
</reference>